<proteinExistence type="inferred from homology"/>
<dbReference type="AlphaFoldDB" id="A0A517VRH8"/>
<evidence type="ECO:0000313" key="3">
    <source>
        <dbReference type="Proteomes" id="UP000318704"/>
    </source>
</evidence>
<gene>
    <name evidence="2" type="primary">glcK_2</name>
    <name evidence="2" type="ORF">V144x_10570</name>
</gene>
<name>A0A517VRH8_9PLAN</name>
<dbReference type="InterPro" id="IPR000600">
    <property type="entry name" value="ROK"/>
</dbReference>
<dbReference type="KEGG" id="gaw:V144x_10570"/>
<dbReference type="InterPro" id="IPR043129">
    <property type="entry name" value="ATPase_NBD"/>
</dbReference>
<accession>A0A517VRH8</accession>
<dbReference type="CDD" id="cd23763">
    <property type="entry name" value="ASKHA_ATPase_ROK"/>
    <property type="match status" value="1"/>
</dbReference>
<organism evidence="2 3">
    <name type="scientific">Gimesia aquarii</name>
    <dbReference type="NCBI Taxonomy" id="2527964"/>
    <lineage>
        <taxon>Bacteria</taxon>
        <taxon>Pseudomonadati</taxon>
        <taxon>Planctomycetota</taxon>
        <taxon>Planctomycetia</taxon>
        <taxon>Planctomycetales</taxon>
        <taxon>Planctomycetaceae</taxon>
        <taxon>Gimesia</taxon>
    </lineage>
</organism>
<protein>
    <submittedName>
        <fullName evidence="2">Glucokinase</fullName>
        <ecNumber evidence="2">2.7.1.2</ecNumber>
    </submittedName>
</protein>
<reference evidence="2 3" key="1">
    <citation type="submission" date="2019-03" db="EMBL/GenBank/DDBJ databases">
        <title>Deep-cultivation of Planctomycetes and their phenomic and genomic characterization uncovers novel biology.</title>
        <authorList>
            <person name="Wiegand S."/>
            <person name="Jogler M."/>
            <person name="Boedeker C."/>
            <person name="Pinto D."/>
            <person name="Vollmers J."/>
            <person name="Rivas-Marin E."/>
            <person name="Kohn T."/>
            <person name="Peeters S.H."/>
            <person name="Heuer A."/>
            <person name="Rast P."/>
            <person name="Oberbeckmann S."/>
            <person name="Bunk B."/>
            <person name="Jeske O."/>
            <person name="Meyerdierks A."/>
            <person name="Storesund J.E."/>
            <person name="Kallscheuer N."/>
            <person name="Luecker S."/>
            <person name="Lage O.M."/>
            <person name="Pohl T."/>
            <person name="Merkel B.J."/>
            <person name="Hornburger P."/>
            <person name="Mueller R.-W."/>
            <person name="Bruemmer F."/>
            <person name="Labrenz M."/>
            <person name="Spormann A.M."/>
            <person name="Op den Camp H."/>
            <person name="Overmann J."/>
            <person name="Amann R."/>
            <person name="Jetten M.S.M."/>
            <person name="Mascher T."/>
            <person name="Medema M.H."/>
            <person name="Devos D.P."/>
            <person name="Kaster A.-K."/>
            <person name="Ovreas L."/>
            <person name="Rohde M."/>
            <person name="Galperin M.Y."/>
            <person name="Jogler C."/>
        </authorList>
    </citation>
    <scope>NUCLEOTIDE SEQUENCE [LARGE SCALE GENOMIC DNA]</scope>
    <source>
        <strain evidence="2 3">V144</strain>
    </source>
</reference>
<dbReference type="Pfam" id="PF00480">
    <property type="entry name" value="ROK"/>
    <property type="match status" value="1"/>
</dbReference>
<dbReference type="RefSeq" id="WP_144982348.1">
    <property type="nucleotide sequence ID" value="NZ_CP037920.1"/>
</dbReference>
<sequence>MSTDSIDTVKQHWAGFDLGGTKMLAKIFDSEYQTLGRKRRKTKGHSGVESGLERIAQTIHQALEEANLTPDMLAGIGVGCPGPLDLKKGVIFEAPNLGWYDAPVKEVLEKEFGCPVVICNDVDAGVFGEYRFGAAKDSTSSMGIFPGTGIGGGAVYRGQLVQGSKSSCMEIGHTKVLPSGPECGCGQHGCLEVFASRLAISAGAAQAAYRGDAPKLRELAGTDLSDIRSGILAAAVQGGDESVKKIILRAAKYIGIAAGNMVHTFSPEVIVLGGGLIEAMPDLIVPAVAEATRENVMPTFKDSFKVVAAQLGDDSTVLGAAAWAQKVIQESPSLRIETKV</sequence>
<dbReference type="EC" id="2.7.1.2" evidence="2"/>
<dbReference type="Proteomes" id="UP000318704">
    <property type="component" value="Chromosome"/>
</dbReference>
<dbReference type="EMBL" id="CP037920">
    <property type="protein sequence ID" value="QDT95612.1"/>
    <property type="molecule type" value="Genomic_DNA"/>
</dbReference>
<dbReference type="PANTHER" id="PTHR18964">
    <property type="entry name" value="ROK (REPRESSOR, ORF, KINASE) FAMILY"/>
    <property type="match status" value="1"/>
</dbReference>
<dbReference type="GO" id="GO:0004340">
    <property type="term" value="F:glucokinase activity"/>
    <property type="evidence" value="ECO:0007669"/>
    <property type="project" value="UniProtKB-EC"/>
</dbReference>
<dbReference type="Gene3D" id="3.30.420.40">
    <property type="match status" value="2"/>
</dbReference>
<evidence type="ECO:0000313" key="2">
    <source>
        <dbReference type="EMBL" id="QDT95612.1"/>
    </source>
</evidence>
<dbReference type="SUPFAM" id="SSF53067">
    <property type="entry name" value="Actin-like ATPase domain"/>
    <property type="match status" value="1"/>
</dbReference>
<keyword evidence="2" id="KW-0418">Kinase</keyword>
<evidence type="ECO:0000256" key="1">
    <source>
        <dbReference type="ARBA" id="ARBA00006479"/>
    </source>
</evidence>
<dbReference type="PANTHER" id="PTHR18964:SF149">
    <property type="entry name" value="BIFUNCTIONAL UDP-N-ACETYLGLUCOSAMINE 2-EPIMERASE_N-ACETYLMANNOSAMINE KINASE"/>
    <property type="match status" value="1"/>
</dbReference>
<comment type="similarity">
    <text evidence="1">Belongs to the ROK (NagC/XylR) family.</text>
</comment>
<keyword evidence="2" id="KW-0808">Transferase</keyword>